<dbReference type="EMBL" id="JAANQT010005316">
    <property type="protein sequence ID" value="KAG1295074.1"/>
    <property type="molecule type" value="Genomic_DNA"/>
</dbReference>
<dbReference type="Pfam" id="PF00076">
    <property type="entry name" value="RRM_1"/>
    <property type="match status" value="1"/>
</dbReference>
<dbReference type="SUPFAM" id="SSF54928">
    <property type="entry name" value="RNA-binding domain, RBD"/>
    <property type="match status" value="1"/>
</dbReference>
<accession>A0A9P6WW40</accession>
<evidence type="ECO:0000313" key="4">
    <source>
        <dbReference type="Proteomes" id="UP000716291"/>
    </source>
</evidence>
<dbReference type="Gene3D" id="3.30.70.330">
    <property type="match status" value="1"/>
</dbReference>
<feature type="domain" description="RRM" evidence="2">
    <location>
        <begin position="92"/>
        <end position="164"/>
    </location>
</feature>
<dbReference type="InterPro" id="IPR000504">
    <property type="entry name" value="RRM_dom"/>
</dbReference>
<evidence type="ECO:0000259" key="2">
    <source>
        <dbReference type="PROSITE" id="PS50102"/>
    </source>
</evidence>
<reference evidence="3" key="1">
    <citation type="journal article" date="2020" name="Microb. Genom.">
        <title>Genetic diversity of clinical and environmental Mucorales isolates obtained from an investigation of mucormycosis cases among solid organ transplant recipients.</title>
        <authorList>
            <person name="Nguyen M.H."/>
            <person name="Kaul D."/>
            <person name="Muto C."/>
            <person name="Cheng S.J."/>
            <person name="Richter R.A."/>
            <person name="Bruno V.M."/>
            <person name="Liu G."/>
            <person name="Beyhan S."/>
            <person name="Sundermann A.J."/>
            <person name="Mounaud S."/>
            <person name="Pasculle A.W."/>
            <person name="Nierman W.C."/>
            <person name="Driscoll E."/>
            <person name="Cumbie R."/>
            <person name="Clancy C.J."/>
            <person name="Dupont C.L."/>
        </authorList>
    </citation>
    <scope>NUCLEOTIDE SEQUENCE</scope>
    <source>
        <strain evidence="3">GL11</strain>
    </source>
</reference>
<dbReference type="Proteomes" id="UP000716291">
    <property type="component" value="Unassembled WGS sequence"/>
</dbReference>
<protein>
    <recommendedName>
        <fullName evidence="2">RRM domain-containing protein</fullName>
    </recommendedName>
</protein>
<name>A0A9P6WW40_RHIOR</name>
<comment type="caution">
    <text evidence="3">The sequence shown here is derived from an EMBL/GenBank/DDBJ whole genome shotgun (WGS) entry which is preliminary data.</text>
</comment>
<gene>
    <name evidence="3" type="ORF">G6F64_013358</name>
</gene>
<dbReference type="GO" id="GO:0003723">
    <property type="term" value="F:RNA binding"/>
    <property type="evidence" value="ECO:0007669"/>
    <property type="project" value="UniProtKB-UniRule"/>
</dbReference>
<keyword evidence="4" id="KW-1185">Reference proteome</keyword>
<dbReference type="AlphaFoldDB" id="A0A9P6WW40"/>
<evidence type="ECO:0000313" key="3">
    <source>
        <dbReference type="EMBL" id="KAG1295074.1"/>
    </source>
</evidence>
<keyword evidence="1" id="KW-0694">RNA-binding</keyword>
<sequence>MTTAVKPIIKLPPRSNRSNSISVKPVEISIYFEDQENKLSDVDIQNLLQDFAPVQIKRERAEKVYSFYNGYVFTNNVIFKLSLNDSQQPEGPLLEIRNLPQSIDHHQLFELCRPFGSLHICKVIKEEGNIKKRALVQYFRKQDSDSSQINLNNKAIEGSTIQHV</sequence>
<dbReference type="InterPro" id="IPR035979">
    <property type="entry name" value="RBD_domain_sf"/>
</dbReference>
<organism evidence="3 4">
    <name type="scientific">Rhizopus oryzae</name>
    <name type="common">Mucormycosis agent</name>
    <name type="synonym">Rhizopus arrhizus var. delemar</name>
    <dbReference type="NCBI Taxonomy" id="64495"/>
    <lineage>
        <taxon>Eukaryota</taxon>
        <taxon>Fungi</taxon>
        <taxon>Fungi incertae sedis</taxon>
        <taxon>Mucoromycota</taxon>
        <taxon>Mucoromycotina</taxon>
        <taxon>Mucoromycetes</taxon>
        <taxon>Mucorales</taxon>
        <taxon>Mucorineae</taxon>
        <taxon>Rhizopodaceae</taxon>
        <taxon>Rhizopus</taxon>
    </lineage>
</organism>
<dbReference type="PROSITE" id="PS50102">
    <property type="entry name" value="RRM"/>
    <property type="match status" value="1"/>
</dbReference>
<evidence type="ECO:0000256" key="1">
    <source>
        <dbReference type="PROSITE-ProRule" id="PRU00176"/>
    </source>
</evidence>
<dbReference type="InterPro" id="IPR012677">
    <property type="entry name" value="Nucleotide-bd_a/b_plait_sf"/>
</dbReference>
<proteinExistence type="predicted"/>